<organism evidence="8 9">
    <name type="scientific">Polarella glacialis</name>
    <name type="common">Dinoflagellate</name>
    <dbReference type="NCBI Taxonomy" id="89957"/>
    <lineage>
        <taxon>Eukaryota</taxon>
        <taxon>Sar</taxon>
        <taxon>Alveolata</taxon>
        <taxon>Dinophyceae</taxon>
        <taxon>Suessiales</taxon>
        <taxon>Suessiaceae</taxon>
        <taxon>Polarella</taxon>
    </lineage>
</organism>
<dbReference type="InterPro" id="IPR001841">
    <property type="entry name" value="Znf_RING"/>
</dbReference>
<evidence type="ECO:0000256" key="4">
    <source>
        <dbReference type="PROSITE-ProRule" id="PRU00175"/>
    </source>
</evidence>
<keyword evidence="1" id="KW-0479">Metal-binding</keyword>
<dbReference type="InterPro" id="IPR013083">
    <property type="entry name" value="Znf_RING/FYVE/PHD"/>
</dbReference>
<evidence type="ECO:0000259" key="7">
    <source>
        <dbReference type="PROSITE" id="PS50089"/>
    </source>
</evidence>
<evidence type="ECO:0000313" key="9">
    <source>
        <dbReference type="Proteomes" id="UP000654075"/>
    </source>
</evidence>
<dbReference type="SUPFAM" id="SSF57850">
    <property type="entry name" value="RING/U-box"/>
    <property type="match status" value="1"/>
</dbReference>
<gene>
    <name evidence="8" type="ORF">PGLA1383_LOCUS21603</name>
</gene>
<dbReference type="SMART" id="SM00184">
    <property type="entry name" value="RING"/>
    <property type="match status" value="1"/>
</dbReference>
<feature type="region of interest" description="Disordered" evidence="6">
    <location>
        <begin position="220"/>
        <end position="254"/>
    </location>
</feature>
<dbReference type="GO" id="GO:0006513">
    <property type="term" value="P:protein monoubiquitination"/>
    <property type="evidence" value="ECO:0007669"/>
    <property type="project" value="InterPro"/>
</dbReference>
<sequence length="254" mass="28123">MGFREDDLLDPNGVSDTLRCPVCFEVFDDPVFCGGRPCQHVFCRGCVERAIFQTAHQHVVMSGDGSEEEADDRIGQCPSCRAPMRLHSLQPHQVMRSLLDELPVRCRLACGWTGRRDARANHESSGPTQCPLLRLEAACEELALLSDAGGLLRDKDARIVMLEARVAEQDRQVVDVGRQLLAREVKVAELEARLLEQDRKLTQKDIELALLRRGRLAPAFSDSREGSDSDLPKASFLGDDDASEASKAGADLWL</sequence>
<evidence type="ECO:0000256" key="6">
    <source>
        <dbReference type="SAM" id="MobiDB-lite"/>
    </source>
</evidence>
<keyword evidence="9" id="KW-1185">Reference proteome</keyword>
<evidence type="ECO:0000256" key="2">
    <source>
        <dbReference type="ARBA" id="ARBA00022771"/>
    </source>
</evidence>
<protein>
    <recommendedName>
        <fullName evidence="7">RING-type domain-containing protein</fullName>
    </recommendedName>
</protein>
<comment type="caution">
    <text evidence="8">The sequence shown here is derived from an EMBL/GenBank/DDBJ whole genome shotgun (WGS) entry which is preliminary data.</text>
</comment>
<evidence type="ECO:0000256" key="5">
    <source>
        <dbReference type="SAM" id="Coils"/>
    </source>
</evidence>
<keyword evidence="3" id="KW-0862">Zinc</keyword>
<dbReference type="Pfam" id="PF13445">
    <property type="entry name" value="zf-RING_UBOX"/>
    <property type="match status" value="1"/>
</dbReference>
<dbReference type="InterPro" id="IPR039577">
    <property type="entry name" value="Rad18"/>
</dbReference>
<dbReference type="GO" id="GO:0003697">
    <property type="term" value="F:single-stranded DNA binding"/>
    <property type="evidence" value="ECO:0007669"/>
    <property type="project" value="InterPro"/>
</dbReference>
<dbReference type="PANTHER" id="PTHR14134">
    <property type="entry name" value="E3 UBIQUITIN-PROTEIN LIGASE RAD18"/>
    <property type="match status" value="1"/>
</dbReference>
<name>A0A813EZY5_POLGL</name>
<feature type="coiled-coil region" evidence="5">
    <location>
        <begin position="178"/>
        <end position="207"/>
    </location>
</feature>
<dbReference type="Proteomes" id="UP000654075">
    <property type="component" value="Unassembled WGS sequence"/>
</dbReference>
<dbReference type="InterPro" id="IPR017907">
    <property type="entry name" value="Znf_RING_CS"/>
</dbReference>
<dbReference type="GO" id="GO:0061630">
    <property type="term" value="F:ubiquitin protein ligase activity"/>
    <property type="evidence" value="ECO:0007669"/>
    <property type="project" value="InterPro"/>
</dbReference>
<dbReference type="OrthoDB" id="412870at2759"/>
<evidence type="ECO:0000256" key="3">
    <source>
        <dbReference type="ARBA" id="ARBA00022833"/>
    </source>
</evidence>
<dbReference type="GO" id="GO:0008270">
    <property type="term" value="F:zinc ion binding"/>
    <property type="evidence" value="ECO:0007669"/>
    <property type="project" value="UniProtKB-KW"/>
</dbReference>
<dbReference type="EMBL" id="CAJNNV010015347">
    <property type="protein sequence ID" value="CAE8603392.1"/>
    <property type="molecule type" value="Genomic_DNA"/>
</dbReference>
<dbReference type="AlphaFoldDB" id="A0A813EZY5"/>
<feature type="domain" description="RING-type" evidence="7">
    <location>
        <begin position="20"/>
        <end position="81"/>
    </location>
</feature>
<keyword evidence="2 4" id="KW-0863">Zinc-finger</keyword>
<dbReference type="PROSITE" id="PS50089">
    <property type="entry name" value="ZF_RING_2"/>
    <property type="match status" value="1"/>
</dbReference>
<proteinExistence type="predicted"/>
<reference evidence="8" key="1">
    <citation type="submission" date="2021-02" db="EMBL/GenBank/DDBJ databases">
        <authorList>
            <person name="Dougan E. K."/>
            <person name="Rhodes N."/>
            <person name="Thang M."/>
            <person name="Chan C."/>
        </authorList>
    </citation>
    <scope>NUCLEOTIDE SEQUENCE</scope>
</reference>
<dbReference type="InterPro" id="IPR027370">
    <property type="entry name" value="Znf-RING_euk"/>
</dbReference>
<accession>A0A813EZY5</accession>
<keyword evidence="5" id="KW-0175">Coiled coil</keyword>
<dbReference type="GO" id="GO:0006301">
    <property type="term" value="P:DNA damage tolerance"/>
    <property type="evidence" value="ECO:0007669"/>
    <property type="project" value="InterPro"/>
</dbReference>
<feature type="compositionally biased region" description="Basic and acidic residues" evidence="6">
    <location>
        <begin position="222"/>
        <end position="231"/>
    </location>
</feature>
<evidence type="ECO:0000313" key="8">
    <source>
        <dbReference type="EMBL" id="CAE8603392.1"/>
    </source>
</evidence>
<evidence type="ECO:0000256" key="1">
    <source>
        <dbReference type="ARBA" id="ARBA00022723"/>
    </source>
</evidence>
<dbReference type="Gene3D" id="3.30.40.10">
    <property type="entry name" value="Zinc/RING finger domain, C3HC4 (zinc finger)"/>
    <property type="match status" value="1"/>
</dbReference>
<dbReference type="OMA" id="FCGGRPC"/>
<dbReference type="PROSITE" id="PS00518">
    <property type="entry name" value="ZF_RING_1"/>
    <property type="match status" value="1"/>
</dbReference>